<proteinExistence type="inferred from homology"/>
<dbReference type="Pfam" id="PF07938">
    <property type="entry name" value="Fungal_lectin"/>
    <property type="match status" value="1"/>
</dbReference>
<evidence type="ECO:0000313" key="5">
    <source>
        <dbReference type="Proteomes" id="UP000244722"/>
    </source>
</evidence>
<dbReference type="AlphaFoldDB" id="A0A2T6ZK24"/>
<sequence length="433" mass="47275">MSVISAPIPSFEMEHVADLERQDDFKTVTEGSERVRKRVEFAPYASKFEYPEPQYAPPSNICGIRRKVFWAIIAFVIVLNVGTIAGLVVVVNRSKDGELFSTKGNDGSENGGDANTAGGGDGEIKVDVSAFKGLPLLPGTALSAVNWGNDTRVYYQNGDGKIIQNYCGGMSCSPAQNPIITDAKYFSPLESVGRADSNNSIHIFYLSTDNALRERILSNNSTGPTDGPLSTFNTRAHSNSHISATFSNGEIKLYYQDAASLRLQELLYTPATGWKNGSQFPPAASGSRIATAIWEDNLRLYFVNESNILVEQRWATRDGWSEGTDTGREFDPRSSLAAVPPKDPSNPIVRMYSTDAYNELFTFTLKDPVGRKGVIGNVRDMADDVTATQTSDGVVSVWFVERGGDLMRKTGNGETDMRSASVRVAASDQDPQW</sequence>
<feature type="compositionally biased region" description="Basic and acidic residues" evidence="2">
    <location>
        <begin position="320"/>
        <end position="332"/>
    </location>
</feature>
<comment type="caution">
    <text evidence="4">The sequence shown here is derived from an EMBL/GenBank/DDBJ whole genome shotgun (WGS) entry which is preliminary data.</text>
</comment>
<feature type="region of interest" description="Disordered" evidence="2">
    <location>
        <begin position="320"/>
        <end position="342"/>
    </location>
</feature>
<evidence type="ECO:0000256" key="1">
    <source>
        <dbReference type="ARBA" id="ARBA00009042"/>
    </source>
</evidence>
<feature type="region of interest" description="Disordered" evidence="2">
    <location>
        <begin position="409"/>
        <end position="433"/>
    </location>
</feature>
<comment type="similarity">
    <text evidence="1">Belongs to the fungal fucose-specific lectin family.</text>
</comment>
<gene>
    <name evidence="4" type="ORF">B9Z19DRAFT_307774</name>
</gene>
<dbReference type="Gene3D" id="2.120.10.70">
    <property type="entry name" value="Fucose-specific lectin"/>
    <property type="match status" value="1"/>
</dbReference>
<keyword evidence="5" id="KW-1185">Reference proteome</keyword>
<dbReference type="GO" id="GO:0030246">
    <property type="term" value="F:carbohydrate binding"/>
    <property type="evidence" value="ECO:0007669"/>
    <property type="project" value="UniProtKB-KW"/>
</dbReference>
<organism evidence="4 5">
    <name type="scientific">Tuber borchii</name>
    <name type="common">White truffle</name>
    <dbReference type="NCBI Taxonomy" id="42251"/>
    <lineage>
        <taxon>Eukaryota</taxon>
        <taxon>Fungi</taxon>
        <taxon>Dikarya</taxon>
        <taxon>Ascomycota</taxon>
        <taxon>Pezizomycotina</taxon>
        <taxon>Pezizomycetes</taxon>
        <taxon>Pezizales</taxon>
        <taxon>Tuberaceae</taxon>
        <taxon>Tuber</taxon>
    </lineage>
</organism>
<keyword evidence="4" id="KW-0430">Lectin</keyword>
<evidence type="ECO:0000256" key="2">
    <source>
        <dbReference type="SAM" id="MobiDB-lite"/>
    </source>
</evidence>
<feature type="transmembrane region" description="Helical" evidence="3">
    <location>
        <begin position="68"/>
        <end position="91"/>
    </location>
</feature>
<keyword evidence="3" id="KW-1133">Transmembrane helix</keyword>
<dbReference type="SUPFAM" id="SSF89372">
    <property type="entry name" value="Fucose-specific lectin"/>
    <property type="match status" value="2"/>
</dbReference>
<feature type="region of interest" description="Disordered" evidence="2">
    <location>
        <begin position="100"/>
        <end position="119"/>
    </location>
</feature>
<dbReference type="InterPro" id="IPR012475">
    <property type="entry name" value="Fungal_lectin"/>
</dbReference>
<dbReference type="EMBL" id="NESQ01000213">
    <property type="protein sequence ID" value="PUU75832.1"/>
    <property type="molecule type" value="Genomic_DNA"/>
</dbReference>
<reference evidence="4 5" key="1">
    <citation type="submission" date="2017-04" db="EMBL/GenBank/DDBJ databases">
        <title>Draft genome sequence of Tuber borchii Vittad., a whitish edible truffle.</title>
        <authorList>
            <consortium name="DOE Joint Genome Institute"/>
            <person name="Murat C."/>
            <person name="Kuo A."/>
            <person name="Barry K.W."/>
            <person name="Clum A."/>
            <person name="Dockter R.B."/>
            <person name="Fauchery L."/>
            <person name="Iotti M."/>
            <person name="Kohler A."/>
            <person name="Labutti K."/>
            <person name="Lindquist E.A."/>
            <person name="Lipzen A."/>
            <person name="Ohm R.A."/>
            <person name="Wang M."/>
            <person name="Grigoriev I.V."/>
            <person name="Zambonelli A."/>
            <person name="Martin F.M."/>
        </authorList>
    </citation>
    <scope>NUCLEOTIDE SEQUENCE [LARGE SCALE GENOMIC DNA]</scope>
    <source>
        <strain evidence="4 5">Tbo3840</strain>
    </source>
</reference>
<evidence type="ECO:0000313" key="4">
    <source>
        <dbReference type="EMBL" id="PUU75832.1"/>
    </source>
</evidence>
<dbReference type="Proteomes" id="UP000244722">
    <property type="component" value="Unassembled WGS sequence"/>
</dbReference>
<keyword evidence="3" id="KW-0812">Transmembrane</keyword>
<evidence type="ECO:0000256" key="3">
    <source>
        <dbReference type="SAM" id="Phobius"/>
    </source>
</evidence>
<dbReference type="OrthoDB" id="407298at2759"/>
<accession>A0A2T6ZK24</accession>
<keyword evidence="3" id="KW-0472">Membrane</keyword>
<name>A0A2T6ZK24_TUBBO</name>
<protein>
    <submittedName>
        <fullName evidence="4">Fungal fucose-specific lectin-domain-containing protein</fullName>
    </submittedName>
</protein>